<dbReference type="InterPro" id="IPR020846">
    <property type="entry name" value="MFS_dom"/>
</dbReference>
<dbReference type="Gene3D" id="1.20.1250.20">
    <property type="entry name" value="MFS general substrate transporter like domains"/>
    <property type="match status" value="1"/>
</dbReference>
<sequence length="589" mass="63248">PSAQPVPEINTKSNGEYIFEEVEHAAMSPRNDNLDEEAVEPEFHARTWIALAAFFLLNYTQVVALQGPSAVLNYIGTDLHNTKSQSWVVVVLSLVQGTLGPIISTASDIFQARKLLLVCCCAISFVGACIAPGSSSIYRLIVANILIGVGFASVPLAYAVPSEILPRRWRPLAQAGVNMAALLATVSGPLAAGALTKRNAHTGWRLFFWFQAALWGATTIAIFVGYHPPKRHTELDHLSFWRKISNIDLIGCGLLTAGLALFTTGTSLGGGLYSWTNARTLSTMIIGIFMLIVFGVYEWKGTNTGILNHDLFRGGRNRGRTFAICVALLFMEAIMIFGFGLFYPILTQILFTTDPFLVVARSQACWIPAIFSTVVWGYTSTRFRTIREPLFLGFIFFTGGLIGLSTIQPGQPVNAIAFSCLMGIGFGAPLILVVTGVQLSTPHKLIATATACTTSSRAVAGAIFSVINTAAFNTRLKKFLPEYVARAASAAGLPSASIPDFIEALSEGDTEALGKVAGVTPTAISQGALALQQAYADSIRVVFIIAATFGVLACIACWFLGDLRETMNYHVDAPIEVADEKGDNHTCTA</sequence>
<comment type="subcellular location">
    <subcellularLocation>
        <location evidence="1">Membrane</location>
        <topology evidence="1">Multi-pass membrane protein</topology>
    </subcellularLocation>
</comment>
<dbReference type="SUPFAM" id="SSF103473">
    <property type="entry name" value="MFS general substrate transporter"/>
    <property type="match status" value="1"/>
</dbReference>
<dbReference type="RefSeq" id="XP_035349132.1">
    <property type="nucleotide sequence ID" value="XM_035493239.1"/>
</dbReference>
<name>A0A7H8RAG3_TALRU</name>
<dbReference type="PROSITE" id="PS50850">
    <property type="entry name" value="MFS"/>
    <property type="match status" value="1"/>
</dbReference>
<dbReference type="CDD" id="cd06179">
    <property type="entry name" value="MFS_TRI12_like"/>
    <property type="match status" value="1"/>
</dbReference>
<feature type="transmembrane region" description="Helical" evidence="6">
    <location>
        <begin position="206"/>
        <end position="226"/>
    </location>
</feature>
<feature type="transmembrane region" description="Helical" evidence="6">
    <location>
        <begin position="281"/>
        <end position="300"/>
    </location>
</feature>
<feature type="transmembrane region" description="Helical" evidence="6">
    <location>
        <begin position="115"/>
        <end position="134"/>
    </location>
</feature>
<feature type="transmembrane region" description="Helical" evidence="6">
    <location>
        <begin position="390"/>
        <end position="407"/>
    </location>
</feature>
<evidence type="ECO:0000256" key="1">
    <source>
        <dbReference type="ARBA" id="ARBA00004141"/>
    </source>
</evidence>
<protein>
    <recommendedName>
        <fullName evidence="7">Major facilitator superfamily (MFS) profile domain-containing protein</fullName>
    </recommendedName>
</protein>
<dbReference type="InterPro" id="IPR036259">
    <property type="entry name" value="MFS_trans_sf"/>
</dbReference>
<feature type="transmembrane region" description="Helical" evidence="6">
    <location>
        <begin position="172"/>
        <end position="194"/>
    </location>
</feature>
<feature type="transmembrane region" description="Helical" evidence="6">
    <location>
        <begin position="541"/>
        <end position="561"/>
    </location>
</feature>
<evidence type="ECO:0000256" key="3">
    <source>
        <dbReference type="ARBA" id="ARBA00022692"/>
    </source>
</evidence>
<feature type="non-terminal residue" evidence="8">
    <location>
        <position position="1"/>
    </location>
</feature>
<dbReference type="PANTHER" id="PTHR23501">
    <property type="entry name" value="MAJOR FACILITATOR SUPERFAMILY"/>
    <property type="match status" value="1"/>
</dbReference>
<dbReference type="Proteomes" id="UP000509510">
    <property type="component" value="Chromosome V"/>
</dbReference>
<evidence type="ECO:0000256" key="5">
    <source>
        <dbReference type="ARBA" id="ARBA00023136"/>
    </source>
</evidence>
<feature type="transmembrane region" description="Helical" evidence="6">
    <location>
        <begin position="140"/>
        <end position="160"/>
    </location>
</feature>
<dbReference type="GO" id="GO:0022857">
    <property type="term" value="F:transmembrane transporter activity"/>
    <property type="evidence" value="ECO:0007669"/>
    <property type="project" value="InterPro"/>
</dbReference>
<dbReference type="GeneID" id="55997607"/>
<dbReference type="Pfam" id="PF06609">
    <property type="entry name" value="TRI12"/>
    <property type="match status" value="1"/>
</dbReference>
<evidence type="ECO:0000256" key="4">
    <source>
        <dbReference type="ARBA" id="ARBA00022989"/>
    </source>
</evidence>
<dbReference type="InterPro" id="IPR010573">
    <property type="entry name" value="MFS_Str1/Tri12-like"/>
</dbReference>
<evidence type="ECO:0000256" key="2">
    <source>
        <dbReference type="ARBA" id="ARBA00022448"/>
    </source>
</evidence>
<dbReference type="AlphaFoldDB" id="A0A7H8RAG3"/>
<dbReference type="KEGG" id="trg:TRUGW13939_10126"/>
<dbReference type="InterPro" id="IPR053791">
    <property type="entry name" value="MFS_Tri12-like"/>
</dbReference>
<feature type="transmembrane region" description="Helical" evidence="6">
    <location>
        <begin position="247"/>
        <end position="275"/>
    </location>
</feature>
<dbReference type="PANTHER" id="PTHR23501:SF195">
    <property type="entry name" value="PEP5"/>
    <property type="match status" value="1"/>
</dbReference>
<keyword evidence="9" id="KW-1185">Reference proteome</keyword>
<gene>
    <name evidence="8" type="ORF">TRUGW13939_10126</name>
</gene>
<evidence type="ECO:0000313" key="9">
    <source>
        <dbReference type="Proteomes" id="UP000509510"/>
    </source>
</evidence>
<reference evidence="9" key="1">
    <citation type="submission" date="2020-06" db="EMBL/GenBank/DDBJ databases">
        <title>A chromosome-scale genome assembly of Talaromyces rugulosus W13939.</title>
        <authorList>
            <person name="Wang B."/>
            <person name="Guo L."/>
            <person name="Ye K."/>
            <person name="Wang L."/>
        </authorList>
    </citation>
    <scope>NUCLEOTIDE SEQUENCE [LARGE SCALE GENOMIC DNA]</scope>
    <source>
        <strain evidence="9">W13939</strain>
    </source>
</reference>
<keyword evidence="3 6" id="KW-0812">Transmembrane</keyword>
<evidence type="ECO:0000259" key="7">
    <source>
        <dbReference type="PROSITE" id="PS50850"/>
    </source>
</evidence>
<accession>A0A7H8RAG3</accession>
<feature type="transmembrane region" description="Helical" evidence="6">
    <location>
        <begin position="413"/>
        <end position="434"/>
    </location>
</feature>
<feature type="transmembrane region" description="Helical" evidence="6">
    <location>
        <begin position="321"/>
        <end position="346"/>
    </location>
</feature>
<dbReference type="OrthoDB" id="2587356at2759"/>
<evidence type="ECO:0000313" key="8">
    <source>
        <dbReference type="EMBL" id="QKX62958.1"/>
    </source>
</evidence>
<dbReference type="GO" id="GO:0005886">
    <property type="term" value="C:plasma membrane"/>
    <property type="evidence" value="ECO:0007669"/>
    <property type="project" value="TreeGrafter"/>
</dbReference>
<feature type="transmembrane region" description="Helical" evidence="6">
    <location>
        <begin position="86"/>
        <end position="103"/>
    </location>
</feature>
<dbReference type="EMBL" id="CP055902">
    <property type="protein sequence ID" value="QKX62958.1"/>
    <property type="molecule type" value="Genomic_DNA"/>
</dbReference>
<feature type="transmembrane region" description="Helical" evidence="6">
    <location>
        <begin position="358"/>
        <end position="378"/>
    </location>
</feature>
<feature type="transmembrane region" description="Helical" evidence="6">
    <location>
        <begin position="48"/>
        <end position="66"/>
    </location>
</feature>
<keyword evidence="5 6" id="KW-0472">Membrane</keyword>
<evidence type="ECO:0000256" key="6">
    <source>
        <dbReference type="SAM" id="Phobius"/>
    </source>
</evidence>
<proteinExistence type="predicted"/>
<keyword evidence="2" id="KW-0813">Transport</keyword>
<feature type="domain" description="Major facilitator superfamily (MFS) profile" evidence="7">
    <location>
        <begin position="46"/>
        <end position="565"/>
    </location>
</feature>
<organism evidence="8 9">
    <name type="scientific">Talaromyces rugulosus</name>
    <name type="common">Penicillium rugulosum</name>
    <dbReference type="NCBI Taxonomy" id="121627"/>
    <lineage>
        <taxon>Eukaryota</taxon>
        <taxon>Fungi</taxon>
        <taxon>Dikarya</taxon>
        <taxon>Ascomycota</taxon>
        <taxon>Pezizomycotina</taxon>
        <taxon>Eurotiomycetes</taxon>
        <taxon>Eurotiomycetidae</taxon>
        <taxon>Eurotiales</taxon>
        <taxon>Trichocomaceae</taxon>
        <taxon>Talaromyces</taxon>
        <taxon>Talaromyces sect. Islandici</taxon>
    </lineage>
</organism>
<keyword evidence="4 6" id="KW-1133">Transmembrane helix</keyword>